<dbReference type="AlphaFoldDB" id="A0A1Y3F1M2"/>
<evidence type="ECO:0000313" key="3">
    <source>
        <dbReference type="Proteomes" id="UP000243006"/>
    </source>
</evidence>
<organism evidence="2 3">
    <name type="scientific">Trichinella nativa</name>
    <dbReference type="NCBI Taxonomy" id="6335"/>
    <lineage>
        <taxon>Eukaryota</taxon>
        <taxon>Metazoa</taxon>
        <taxon>Ecdysozoa</taxon>
        <taxon>Nematoda</taxon>
        <taxon>Enoplea</taxon>
        <taxon>Dorylaimia</taxon>
        <taxon>Trichinellida</taxon>
        <taxon>Trichinellidae</taxon>
        <taxon>Trichinella</taxon>
    </lineage>
</organism>
<feature type="non-terminal residue" evidence="2">
    <location>
        <position position="343"/>
    </location>
</feature>
<reference evidence="2 3" key="1">
    <citation type="submission" date="2015-04" db="EMBL/GenBank/DDBJ databases">
        <title>Draft genome of the roundworm Trichinella nativa.</title>
        <authorList>
            <person name="Mitreva M."/>
        </authorList>
    </citation>
    <scope>NUCLEOTIDE SEQUENCE [LARGE SCALE GENOMIC DNA]</scope>
    <source>
        <strain evidence="2 3">ISS45</strain>
    </source>
</reference>
<dbReference type="EMBL" id="LVZM01000205">
    <property type="protein sequence ID" value="OUC49917.1"/>
    <property type="molecule type" value="Genomic_DNA"/>
</dbReference>
<evidence type="ECO:0000256" key="1">
    <source>
        <dbReference type="SAM" id="MobiDB-lite"/>
    </source>
</evidence>
<accession>A0A1Y3F1M2</accession>
<proteinExistence type="predicted"/>
<name>A0A1Y3F1M2_9BILA</name>
<comment type="caution">
    <text evidence="2">The sequence shown here is derived from an EMBL/GenBank/DDBJ whole genome shotgun (WGS) entry which is preliminary data.</text>
</comment>
<feature type="region of interest" description="Disordered" evidence="1">
    <location>
        <begin position="1"/>
        <end position="41"/>
    </location>
</feature>
<gene>
    <name evidence="2" type="ORF">D917_04945</name>
</gene>
<evidence type="ECO:0000313" key="2">
    <source>
        <dbReference type="EMBL" id="OUC49917.1"/>
    </source>
</evidence>
<feature type="compositionally biased region" description="Pro residues" evidence="1">
    <location>
        <begin position="19"/>
        <end position="36"/>
    </location>
</feature>
<protein>
    <submittedName>
        <fullName evidence="2">Uncharacterized protein</fullName>
    </submittedName>
</protein>
<sequence>MNMNDSEVKHESVESGYTRPPPPQSHPFPPLPPPQPVGNQLLDSFNLEGRHHLSEIVRDLKEPYEPSATNLISGDPSLTGGHLGPSRPLSDMSMGVCSSSTIQNGSVLRDARHISAFSSMPSSNYCQTDGCGNLNGSLANVVGHSVLNFETEGHPNDNSNNHDDDDATAAILDDDSALMPVLSSTDVKTLLKEMICRPYDGESLNAQASPAPLDHFGFNNFGSQRNGPCSILASLLQSSVDDGDVVGHHQQQSPLLPHVKHAQQSPFVDKMAYSNVEPALASPWSALASDLASDGATTADSNVIVISGMKFSAHSIGSSPEVYVRVSDVFRSFFASRHWDEFK</sequence>
<feature type="compositionally biased region" description="Basic and acidic residues" evidence="1">
    <location>
        <begin position="1"/>
        <end position="13"/>
    </location>
</feature>
<dbReference type="Proteomes" id="UP000243006">
    <property type="component" value="Unassembled WGS sequence"/>
</dbReference>